<proteinExistence type="predicted"/>
<accession>B9RJF4</accession>
<dbReference type="AlphaFoldDB" id="B9RJF4"/>
<feature type="region of interest" description="Disordered" evidence="1">
    <location>
        <begin position="428"/>
        <end position="452"/>
    </location>
</feature>
<dbReference type="EMBL" id="EQ973783">
    <property type="protein sequence ID" value="EEF48456.1"/>
    <property type="molecule type" value="Genomic_DNA"/>
</dbReference>
<sequence length="507" mass="55654">MEGEPTDQQEFSFEFFWNDVNPLTSNDGAQLSPIPTNFSNELGELGSSCVSNAPALNQVNPNQNLAPSINGDGQLLDSAQDALNWEPSFSSSSFYSPLENPPLQAAGSLSGSEDVNGEGITFLSVVDDPILTPILDLETPSFSPPGPPQPFFPGSPSFTLPAQATYPPATVEMVLENGLIQSFPPEEEDVNWMNLDGFNNFQDQIGFQNEILSPQTNQIGVDQYGEYLAYDFPQTPIDQPSFSANQTLIGDGVPPWTNQQQPYWPSLNNTPYMPSTPLRPQQLPNQPQYNQVPGIENFYSPQGGGPSMNPRPQNLPYQFDQVPVPTSIYDPTMLPDPSLFLRPQTGQHQGLQNQDSSASNPNLDASQQTQLLSSETHHDQSTLLALYCSQNGILEEHSGGKSIIKVGDGKSIFEIGNGNCFEVEDTLSSSSTSNKRSRVELTTRENNRPASRRQRVNWMGTQGNQEGMSSVSVHSNSRSTYRNSNYDPLFEGIGLPIDPHLRMFSLI</sequence>
<evidence type="ECO:0000256" key="1">
    <source>
        <dbReference type="SAM" id="MobiDB-lite"/>
    </source>
</evidence>
<evidence type="ECO:0000313" key="3">
    <source>
        <dbReference type="Proteomes" id="UP000008311"/>
    </source>
</evidence>
<protein>
    <submittedName>
        <fullName evidence="2">Uncharacterized protein</fullName>
    </submittedName>
</protein>
<evidence type="ECO:0000313" key="2">
    <source>
        <dbReference type="EMBL" id="EEF48456.1"/>
    </source>
</evidence>
<reference evidence="3" key="1">
    <citation type="journal article" date="2010" name="Nat. Biotechnol.">
        <title>Draft genome sequence of the oilseed species Ricinus communis.</title>
        <authorList>
            <person name="Chan A.P."/>
            <person name="Crabtree J."/>
            <person name="Zhao Q."/>
            <person name="Lorenzi H."/>
            <person name="Orvis J."/>
            <person name="Puiu D."/>
            <person name="Melake-Berhan A."/>
            <person name="Jones K.M."/>
            <person name="Redman J."/>
            <person name="Chen G."/>
            <person name="Cahoon E.B."/>
            <person name="Gedil M."/>
            <person name="Stanke M."/>
            <person name="Haas B.J."/>
            <person name="Wortman J.R."/>
            <person name="Fraser-Liggett C.M."/>
            <person name="Ravel J."/>
            <person name="Rabinowicz P.D."/>
        </authorList>
    </citation>
    <scope>NUCLEOTIDE SEQUENCE [LARGE SCALE GENOMIC DNA]</scope>
    <source>
        <strain evidence="3">cv. Hale</strain>
    </source>
</reference>
<keyword evidence="3" id="KW-1185">Reference proteome</keyword>
<feature type="compositionally biased region" description="Basic and acidic residues" evidence="1">
    <location>
        <begin position="437"/>
        <end position="447"/>
    </location>
</feature>
<organism evidence="2 3">
    <name type="scientific">Ricinus communis</name>
    <name type="common">Castor bean</name>
    <dbReference type="NCBI Taxonomy" id="3988"/>
    <lineage>
        <taxon>Eukaryota</taxon>
        <taxon>Viridiplantae</taxon>
        <taxon>Streptophyta</taxon>
        <taxon>Embryophyta</taxon>
        <taxon>Tracheophyta</taxon>
        <taxon>Spermatophyta</taxon>
        <taxon>Magnoliopsida</taxon>
        <taxon>eudicotyledons</taxon>
        <taxon>Gunneridae</taxon>
        <taxon>Pentapetalae</taxon>
        <taxon>rosids</taxon>
        <taxon>fabids</taxon>
        <taxon>Malpighiales</taxon>
        <taxon>Euphorbiaceae</taxon>
        <taxon>Acalyphoideae</taxon>
        <taxon>Acalypheae</taxon>
        <taxon>Ricinus</taxon>
    </lineage>
</organism>
<feature type="region of interest" description="Disordered" evidence="1">
    <location>
        <begin position="330"/>
        <end position="376"/>
    </location>
</feature>
<name>B9RJF4_RICCO</name>
<gene>
    <name evidence="2" type="ORF">RCOM_1033810</name>
</gene>
<feature type="compositionally biased region" description="Polar residues" evidence="1">
    <location>
        <begin position="344"/>
        <end position="374"/>
    </location>
</feature>
<dbReference type="InParanoid" id="B9RJF4"/>
<dbReference type="Proteomes" id="UP000008311">
    <property type="component" value="Unassembled WGS sequence"/>
</dbReference>